<dbReference type="InterPro" id="IPR050469">
    <property type="entry name" value="Diguanylate_Cyclase"/>
</dbReference>
<evidence type="ECO:0000313" key="10">
    <source>
        <dbReference type="Proteomes" id="UP000041601"/>
    </source>
</evidence>
<comment type="pathway">
    <text evidence="2">Purine metabolism; 3',5'-cyclic di-GMP biosynthesis.</text>
</comment>
<feature type="transmembrane region" description="Helical" evidence="5">
    <location>
        <begin position="93"/>
        <end position="118"/>
    </location>
</feature>
<dbReference type="PATRIC" id="fig|630.129.peg.1826"/>
<reference evidence="9 12" key="3">
    <citation type="submission" date="2021-01" db="EMBL/GenBank/DDBJ databases">
        <title>FDA dAtabase for Regulatory Grade micrObial Sequences (FDA-ARGOS): Supporting development and validation of Infectious Disease Dx tests.</title>
        <authorList>
            <person name="Blissenbach B."/>
            <person name="Krut O."/>
            <person name="Tallon L."/>
            <person name="Sadzewicz L."/>
            <person name="Zhao X."/>
            <person name="Boylan J."/>
            <person name="Ott S."/>
            <person name="Bowen H."/>
            <person name="Vavikolanu K."/>
            <person name="Mehta A."/>
            <person name="Aluvathingal J."/>
            <person name="Nadendla S."/>
            <person name="Yan Y."/>
            <person name="Sichtig H."/>
        </authorList>
    </citation>
    <scope>NUCLEOTIDE SEQUENCE [LARGE SCALE GENOMIC DNA]</scope>
    <source>
        <strain evidence="9 12">FDAARGOS_1082</strain>
    </source>
</reference>
<evidence type="ECO:0000313" key="7">
    <source>
        <dbReference type="EMBL" id="CFQ73627.1"/>
    </source>
</evidence>
<keyword evidence="7" id="KW-0548">Nucleotidyltransferase</keyword>
<feature type="transmembrane region" description="Helical" evidence="5">
    <location>
        <begin position="130"/>
        <end position="149"/>
    </location>
</feature>
<evidence type="ECO:0000313" key="9">
    <source>
        <dbReference type="EMBL" id="QQU47068.1"/>
    </source>
</evidence>
<dbReference type="EMBL" id="CGBR01000038">
    <property type="protein sequence ID" value="CFQ73627.1"/>
    <property type="molecule type" value="Genomic_DNA"/>
</dbReference>
<dbReference type="EC" id="2.7.7.65" evidence="3"/>
<dbReference type="Proteomes" id="UP000041601">
    <property type="component" value="Unassembled WGS sequence"/>
</dbReference>
<dbReference type="GO" id="GO:0043709">
    <property type="term" value="P:cell adhesion involved in single-species biofilm formation"/>
    <property type="evidence" value="ECO:0007669"/>
    <property type="project" value="TreeGrafter"/>
</dbReference>
<name>A0A0E1NGL5_YEREN</name>
<dbReference type="Gene3D" id="3.30.70.270">
    <property type="match status" value="1"/>
</dbReference>
<evidence type="ECO:0000256" key="5">
    <source>
        <dbReference type="SAM" id="Phobius"/>
    </source>
</evidence>
<protein>
    <recommendedName>
        <fullName evidence="3">diguanylate cyclase</fullName>
        <ecNumber evidence="3">2.7.7.65</ecNumber>
    </recommendedName>
</protein>
<dbReference type="InterPro" id="IPR043128">
    <property type="entry name" value="Rev_trsase/Diguanyl_cyclase"/>
</dbReference>
<dbReference type="InterPro" id="IPR000160">
    <property type="entry name" value="GGDEF_dom"/>
</dbReference>
<keyword evidence="10" id="KW-1185">Reference proteome</keyword>
<dbReference type="KEGG" id="yet:CH48_3458"/>
<dbReference type="PANTHER" id="PTHR45138:SF9">
    <property type="entry name" value="DIGUANYLATE CYCLASE DGCM-RELATED"/>
    <property type="match status" value="1"/>
</dbReference>
<dbReference type="AlphaFoldDB" id="A0A0E1NGL5"/>
<evidence type="ECO:0000256" key="4">
    <source>
        <dbReference type="ARBA" id="ARBA00034247"/>
    </source>
</evidence>
<keyword evidence="5" id="KW-0472">Membrane</keyword>
<evidence type="ECO:0000313" key="8">
    <source>
        <dbReference type="EMBL" id="CND94498.1"/>
    </source>
</evidence>
<keyword evidence="5" id="KW-1133">Transmembrane helix</keyword>
<gene>
    <name evidence="7" type="primary">dosC</name>
    <name evidence="7" type="ORF">ERS137941_03709</name>
    <name evidence="8" type="ORF">ERS137959_02622</name>
    <name evidence="9" type="ORF">I6I39_19690</name>
</gene>
<dbReference type="EMBL" id="CPXJ01000031">
    <property type="protein sequence ID" value="CND94498.1"/>
    <property type="molecule type" value="Genomic_DNA"/>
</dbReference>
<dbReference type="FunFam" id="3.30.70.270:FF:000001">
    <property type="entry name" value="Diguanylate cyclase domain protein"/>
    <property type="match status" value="1"/>
</dbReference>
<reference evidence="8 10" key="2">
    <citation type="submission" date="2015-03" db="EMBL/GenBank/DDBJ databases">
        <authorList>
            <consortium name="Pathogen Informatics"/>
            <person name="Murphy D."/>
        </authorList>
    </citation>
    <scope>NUCLEOTIDE SEQUENCE [LARGE SCALE GENOMIC DNA]</scope>
    <source>
        <strain evidence="8 10">IP05342</strain>
    </source>
</reference>
<dbReference type="Pfam" id="PF00990">
    <property type="entry name" value="GGDEF"/>
    <property type="match status" value="1"/>
</dbReference>
<dbReference type="PROSITE" id="PS50887">
    <property type="entry name" value="GGDEF"/>
    <property type="match status" value="1"/>
</dbReference>
<feature type="transmembrane region" description="Helical" evidence="5">
    <location>
        <begin position="40"/>
        <end position="57"/>
    </location>
</feature>
<dbReference type="NCBIfam" id="TIGR00254">
    <property type="entry name" value="GGDEF"/>
    <property type="match status" value="1"/>
</dbReference>
<accession>A0A0E1NGL5</accession>
<evidence type="ECO:0000313" key="11">
    <source>
        <dbReference type="Proteomes" id="UP000048841"/>
    </source>
</evidence>
<keyword evidence="5" id="KW-0812">Transmembrane</keyword>
<dbReference type="Proteomes" id="UP000595309">
    <property type="component" value="Chromosome"/>
</dbReference>
<organism evidence="7 11">
    <name type="scientific">Yersinia enterocolitica</name>
    <dbReference type="NCBI Taxonomy" id="630"/>
    <lineage>
        <taxon>Bacteria</taxon>
        <taxon>Pseudomonadati</taxon>
        <taxon>Pseudomonadota</taxon>
        <taxon>Gammaproteobacteria</taxon>
        <taxon>Enterobacterales</taxon>
        <taxon>Yersiniaceae</taxon>
        <taxon>Yersinia</taxon>
    </lineage>
</organism>
<dbReference type="OMA" id="DHETNAH"/>
<dbReference type="PANTHER" id="PTHR45138">
    <property type="entry name" value="REGULATORY COMPONENTS OF SENSORY TRANSDUCTION SYSTEM"/>
    <property type="match status" value="1"/>
</dbReference>
<reference evidence="7 11" key="1">
    <citation type="submission" date="2015-03" db="EMBL/GenBank/DDBJ databases">
        <authorList>
            <person name="Murphy D."/>
        </authorList>
    </citation>
    <scope>NUCLEOTIDE SEQUENCE [LARGE SCALE GENOMIC DNA]</scope>
    <source>
        <strain evidence="7 11">IP26249</strain>
    </source>
</reference>
<evidence type="ECO:0000313" key="12">
    <source>
        <dbReference type="Proteomes" id="UP000595309"/>
    </source>
</evidence>
<dbReference type="Proteomes" id="UP000048841">
    <property type="component" value="Unassembled WGS sequence"/>
</dbReference>
<dbReference type="GO" id="GO:0005886">
    <property type="term" value="C:plasma membrane"/>
    <property type="evidence" value="ECO:0007669"/>
    <property type="project" value="TreeGrafter"/>
</dbReference>
<evidence type="ECO:0000256" key="2">
    <source>
        <dbReference type="ARBA" id="ARBA00004665"/>
    </source>
</evidence>
<sequence>MSELDSLSTLYRDACVTYATLSIGYFALSKNSPFSYNGEVWKRIVFGLIAGLVSLYLNQDQWVISGEYFYSFELIPIILVTFYGGWLSGLTALVINFTFTGWVTLDNVLITIVIIPLLFSKVWEKKSSHIFYTTIILIAIYRMLTAVLLVPNTLFWTQIVVYQLISALCLAICYHALNFKERHIYAYFAMKDRANIDKLTQLNNRSSADYRLNSINHNRQACGLLILDLDHFKSVNDTYGHDAGDILLTEVGKLLMTAVRDEDFVGRYGGEEFIIITHSHDPQAIKVVAERIRQRVESLDVQLPDGRKVKATISIGASLFLPGMSMLKALKMTDEALYQAKNQGRNQVVYSRLMPFSPLGDRMVKDKRRRSL</sequence>
<evidence type="ECO:0000256" key="3">
    <source>
        <dbReference type="ARBA" id="ARBA00012528"/>
    </source>
</evidence>
<feature type="transmembrane region" description="Helical" evidence="5">
    <location>
        <begin position="155"/>
        <end position="177"/>
    </location>
</feature>
<comment type="cofactor">
    <cofactor evidence="1">
        <name>Mg(2+)</name>
        <dbReference type="ChEBI" id="CHEBI:18420"/>
    </cofactor>
</comment>
<dbReference type="CDD" id="cd01949">
    <property type="entry name" value="GGDEF"/>
    <property type="match status" value="1"/>
</dbReference>
<dbReference type="GO" id="GO:1902201">
    <property type="term" value="P:negative regulation of bacterial-type flagellum-dependent cell motility"/>
    <property type="evidence" value="ECO:0007669"/>
    <property type="project" value="TreeGrafter"/>
</dbReference>
<proteinExistence type="predicted"/>
<keyword evidence="7" id="KW-0808">Transferase</keyword>
<dbReference type="InterPro" id="IPR029787">
    <property type="entry name" value="Nucleotide_cyclase"/>
</dbReference>
<dbReference type="GeneID" id="31409320"/>
<feature type="domain" description="GGDEF" evidence="6">
    <location>
        <begin position="220"/>
        <end position="353"/>
    </location>
</feature>
<dbReference type="GO" id="GO:0052621">
    <property type="term" value="F:diguanylate cyclase activity"/>
    <property type="evidence" value="ECO:0007669"/>
    <property type="project" value="UniProtKB-EC"/>
</dbReference>
<dbReference type="SUPFAM" id="SSF55073">
    <property type="entry name" value="Nucleotide cyclase"/>
    <property type="match status" value="1"/>
</dbReference>
<evidence type="ECO:0000259" key="6">
    <source>
        <dbReference type="PROSITE" id="PS50887"/>
    </source>
</evidence>
<dbReference type="EMBL" id="CP068146">
    <property type="protein sequence ID" value="QQU47068.1"/>
    <property type="molecule type" value="Genomic_DNA"/>
</dbReference>
<dbReference type="RefSeq" id="WP_005161308.1">
    <property type="nucleotide sequence ID" value="NZ_CGBC01000027.1"/>
</dbReference>
<feature type="transmembrane region" description="Helical" evidence="5">
    <location>
        <begin position="69"/>
        <end position="87"/>
    </location>
</feature>
<evidence type="ECO:0000256" key="1">
    <source>
        <dbReference type="ARBA" id="ARBA00001946"/>
    </source>
</evidence>
<comment type="catalytic activity">
    <reaction evidence="4">
        <text>2 GTP = 3',3'-c-di-GMP + 2 diphosphate</text>
        <dbReference type="Rhea" id="RHEA:24898"/>
        <dbReference type="ChEBI" id="CHEBI:33019"/>
        <dbReference type="ChEBI" id="CHEBI:37565"/>
        <dbReference type="ChEBI" id="CHEBI:58805"/>
        <dbReference type="EC" id="2.7.7.65"/>
    </reaction>
</comment>
<dbReference type="SMART" id="SM00267">
    <property type="entry name" value="GGDEF"/>
    <property type="match status" value="1"/>
</dbReference>